<name>A0A0F3GTX5_9BACT</name>
<dbReference type="Proteomes" id="UP000033423">
    <property type="component" value="Unassembled WGS sequence"/>
</dbReference>
<gene>
    <name evidence="1" type="ORF">MBAV_003644</name>
</gene>
<keyword evidence="2" id="KW-1185">Reference proteome</keyword>
<organism evidence="1 2">
    <name type="scientific">Candidatus Magnetobacterium bavaricum</name>
    <dbReference type="NCBI Taxonomy" id="29290"/>
    <lineage>
        <taxon>Bacteria</taxon>
        <taxon>Pseudomonadati</taxon>
        <taxon>Nitrospirota</taxon>
        <taxon>Thermodesulfovibrionia</taxon>
        <taxon>Thermodesulfovibrionales</taxon>
        <taxon>Candidatus Magnetobacteriaceae</taxon>
        <taxon>Candidatus Magnetobacterium</taxon>
    </lineage>
</organism>
<accession>A0A0F3GTX5</accession>
<evidence type="ECO:0000313" key="2">
    <source>
        <dbReference type="Proteomes" id="UP000033423"/>
    </source>
</evidence>
<evidence type="ECO:0008006" key="3">
    <source>
        <dbReference type="Google" id="ProtNLM"/>
    </source>
</evidence>
<reference evidence="1 2" key="1">
    <citation type="submission" date="2015-02" db="EMBL/GenBank/DDBJ databases">
        <title>Single-cell genomics of uncultivated deep-branching MTB reveals a conserved set of magnetosome genes.</title>
        <authorList>
            <person name="Kolinko S."/>
            <person name="Richter M."/>
            <person name="Glockner F.O."/>
            <person name="Brachmann A."/>
            <person name="Schuler D."/>
        </authorList>
    </citation>
    <scope>NUCLEOTIDE SEQUENCE [LARGE SCALE GENOMIC DNA]</scope>
    <source>
        <strain evidence="1">TM-1</strain>
    </source>
</reference>
<protein>
    <recommendedName>
        <fullName evidence="3">HicB-like antitoxin of toxin-antitoxin system domain-containing protein</fullName>
    </recommendedName>
</protein>
<proteinExistence type="predicted"/>
<evidence type="ECO:0000313" key="1">
    <source>
        <dbReference type="EMBL" id="KJU84163.1"/>
    </source>
</evidence>
<comment type="caution">
    <text evidence="1">The sequence shown here is derived from an EMBL/GenBank/DDBJ whole genome shotgun (WGS) entry which is preliminary data.</text>
</comment>
<dbReference type="SUPFAM" id="SSF143100">
    <property type="entry name" value="TTHA1013/TTHA0281-like"/>
    <property type="match status" value="1"/>
</dbReference>
<dbReference type="EMBL" id="LACI01001588">
    <property type="protein sequence ID" value="KJU84163.1"/>
    <property type="molecule type" value="Genomic_DNA"/>
</dbReference>
<dbReference type="InterPro" id="IPR035069">
    <property type="entry name" value="TTHA1013/TTHA0281-like"/>
</dbReference>
<sequence>MKSRAYVKKSDDWWIGWLIDIPGVNAQERTRDELIKSLIIGAQDMININNELIKDGQVEVIDIPEEISTWTDTY</sequence>
<dbReference type="AlphaFoldDB" id="A0A0F3GTX5"/>